<evidence type="ECO:0000313" key="2">
    <source>
        <dbReference type="Proteomes" id="UP001596201"/>
    </source>
</evidence>
<name>A0ABD5RAB1_9EURY</name>
<dbReference type="Proteomes" id="UP001596201">
    <property type="component" value="Unassembled WGS sequence"/>
</dbReference>
<dbReference type="PROSITE" id="PS51257">
    <property type="entry name" value="PROKAR_LIPOPROTEIN"/>
    <property type="match status" value="1"/>
</dbReference>
<proteinExistence type="predicted"/>
<dbReference type="Pfam" id="PF20127">
    <property type="entry name" value="DUF6517"/>
    <property type="match status" value="1"/>
</dbReference>
<protein>
    <submittedName>
        <fullName evidence="1">DUF6517 family protein</fullName>
    </submittedName>
</protein>
<dbReference type="EMBL" id="JBHSKX010000001">
    <property type="protein sequence ID" value="MFC5366878.1"/>
    <property type="molecule type" value="Genomic_DNA"/>
</dbReference>
<reference evidence="1 2" key="1">
    <citation type="journal article" date="2019" name="Int. J. Syst. Evol. Microbiol.">
        <title>The Global Catalogue of Microorganisms (GCM) 10K type strain sequencing project: providing services to taxonomists for standard genome sequencing and annotation.</title>
        <authorList>
            <consortium name="The Broad Institute Genomics Platform"/>
            <consortium name="The Broad Institute Genome Sequencing Center for Infectious Disease"/>
            <person name="Wu L."/>
            <person name="Ma J."/>
        </authorList>
    </citation>
    <scope>NUCLEOTIDE SEQUENCE [LARGE SCALE GENOMIC DNA]</scope>
    <source>
        <strain evidence="1 2">CGMCC 1.12237</strain>
    </source>
</reference>
<keyword evidence="2" id="KW-1185">Reference proteome</keyword>
<dbReference type="AlphaFoldDB" id="A0ABD5RAB1"/>
<comment type="caution">
    <text evidence="1">The sequence shown here is derived from an EMBL/GenBank/DDBJ whole genome shotgun (WGS) entry which is preliminary data.</text>
</comment>
<accession>A0ABD5RAB1</accession>
<sequence>MQFSRSRVSLAVALLVVLAGCTGTLAEFSSEPAVVPESALSGGYVHGNTTDVTVPLGFALGPVSRDVRLTGWVSGYSKTTDDDIALLAVVSTPDAEFEGQSLSPVVHLSDPELVSWTLDRLAETSVQGGIAPDVTGLRVLDTETRTVLGTPTEVVTYTGTAEVEGESVAVVLHLAVVSHEGDVIVALAAHDPDLDEREALLALMERIEHEGKE</sequence>
<gene>
    <name evidence="1" type="ORF">ACFPJ5_07985</name>
</gene>
<evidence type="ECO:0000313" key="1">
    <source>
        <dbReference type="EMBL" id="MFC5366878.1"/>
    </source>
</evidence>
<dbReference type="RefSeq" id="WP_227227788.1">
    <property type="nucleotide sequence ID" value="NZ_JAJCVJ010000001.1"/>
</dbReference>
<dbReference type="InterPro" id="IPR045396">
    <property type="entry name" value="DUF6517"/>
</dbReference>
<organism evidence="1 2">
    <name type="scientific">Salinirubrum litoreum</name>
    <dbReference type="NCBI Taxonomy" id="1126234"/>
    <lineage>
        <taxon>Archaea</taxon>
        <taxon>Methanobacteriati</taxon>
        <taxon>Methanobacteriota</taxon>
        <taxon>Stenosarchaea group</taxon>
        <taxon>Halobacteria</taxon>
        <taxon>Halobacteriales</taxon>
        <taxon>Haloferacaceae</taxon>
        <taxon>Salinirubrum</taxon>
    </lineage>
</organism>